<dbReference type="RefSeq" id="WP_200554879.1">
    <property type="nucleotide sequence ID" value="NZ_JAEPES010000001.1"/>
</dbReference>
<dbReference type="AlphaFoldDB" id="A0A934SJP9"/>
<protein>
    <submittedName>
        <fullName evidence="8">MFS transporter</fullName>
    </submittedName>
</protein>
<keyword evidence="4 6" id="KW-0472">Membrane</keyword>
<feature type="compositionally biased region" description="Low complexity" evidence="5">
    <location>
        <begin position="457"/>
        <end position="473"/>
    </location>
</feature>
<dbReference type="SUPFAM" id="SSF103473">
    <property type="entry name" value="MFS general substrate transporter"/>
    <property type="match status" value="1"/>
</dbReference>
<sequence length="484" mass="49541">MLQRHQKLVLAIAILASFVSFLDGSVVQVALPAIQRELGGGLSTQQWVVDAYLITLGSLILLAGSLSDVYGRIVILRVGLIGFGVASIVCFAAVSPEMLIAARAVQGIAGALLVPSSLAIILSNFTGAAQAKAIGQWTAFTSVAFIAGPLLGGIFVDTISWRYIFAINVVPIATALVLLAVLKQKDVRDHGVKIDYPGAVLGVIGLGLPVFALIEQGNLGWGNPLIWGSMTLGLLAFAGFIVRERFARQPMMPLGLFRVRNFAMGNIATAAIYAALSLGGFVLTIFLQQVGQYSALFAGLAFLPVTIISTLLSSYVGALAGRLGPRLFMTVGPIIGGLGYLYFLFSDTRPNYWTEILPGVILFGLGLTITVAPLTSAILGSISSAQSGIGSAINNAVARVAGLIATALVGIIAGSQIGLGGFDRAMIVTGALLIIGGIISFIGIRNLPALTASTDAAAPASPAAPAPSAGPGAVPAPPAGGPAS</sequence>
<feature type="transmembrane region" description="Helical" evidence="6">
    <location>
        <begin position="400"/>
        <end position="419"/>
    </location>
</feature>
<feature type="domain" description="Major facilitator superfamily (MFS) profile" evidence="7">
    <location>
        <begin position="9"/>
        <end position="448"/>
    </location>
</feature>
<feature type="transmembrane region" description="Helical" evidence="6">
    <location>
        <begin position="48"/>
        <end position="67"/>
    </location>
</feature>
<dbReference type="Gene3D" id="1.20.1250.20">
    <property type="entry name" value="MFS general substrate transporter like domains"/>
    <property type="match status" value="1"/>
</dbReference>
<evidence type="ECO:0000256" key="6">
    <source>
        <dbReference type="SAM" id="Phobius"/>
    </source>
</evidence>
<dbReference type="EMBL" id="JAEPES010000001">
    <property type="protein sequence ID" value="MBK4346555.1"/>
    <property type="molecule type" value="Genomic_DNA"/>
</dbReference>
<organism evidence="8 9">
    <name type="scientific">Lacisediminihabitans changchengi</name>
    <dbReference type="NCBI Taxonomy" id="2787634"/>
    <lineage>
        <taxon>Bacteria</taxon>
        <taxon>Bacillati</taxon>
        <taxon>Actinomycetota</taxon>
        <taxon>Actinomycetes</taxon>
        <taxon>Micrococcales</taxon>
        <taxon>Microbacteriaceae</taxon>
        <taxon>Lacisediminihabitans</taxon>
    </lineage>
</organism>
<evidence type="ECO:0000313" key="8">
    <source>
        <dbReference type="EMBL" id="MBK4346555.1"/>
    </source>
</evidence>
<feature type="transmembrane region" description="Helical" evidence="6">
    <location>
        <begin position="74"/>
        <end position="94"/>
    </location>
</feature>
<gene>
    <name evidence="8" type="ORF">IV501_02805</name>
</gene>
<dbReference type="GO" id="GO:0022857">
    <property type="term" value="F:transmembrane transporter activity"/>
    <property type="evidence" value="ECO:0007669"/>
    <property type="project" value="InterPro"/>
</dbReference>
<dbReference type="Gene3D" id="1.20.1720.10">
    <property type="entry name" value="Multidrug resistance protein D"/>
    <property type="match status" value="1"/>
</dbReference>
<feature type="transmembrane region" description="Helical" evidence="6">
    <location>
        <begin position="327"/>
        <end position="345"/>
    </location>
</feature>
<name>A0A934SJP9_9MICO</name>
<comment type="caution">
    <text evidence="8">The sequence shown here is derived from an EMBL/GenBank/DDBJ whole genome shotgun (WGS) entry which is preliminary data.</text>
</comment>
<feature type="transmembrane region" description="Helical" evidence="6">
    <location>
        <begin position="161"/>
        <end position="182"/>
    </location>
</feature>
<dbReference type="GO" id="GO:0005886">
    <property type="term" value="C:plasma membrane"/>
    <property type="evidence" value="ECO:0007669"/>
    <property type="project" value="UniProtKB-SubCell"/>
</dbReference>
<evidence type="ECO:0000256" key="3">
    <source>
        <dbReference type="ARBA" id="ARBA00022989"/>
    </source>
</evidence>
<dbReference type="InterPro" id="IPR011701">
    <property type="entry name" value="MFS"/>
</dbReference>
<reference evidence="8" key="1">
    <citation type="submission" date="2021-01" db="EMBL/GenBank/DDBJ databases">
        <title>Lacisediminihabitans sp. nov. strain G11-30, isolated from Antarctic Soil.</title>
        <authorList>
            <person name="Li J."/>
        </authorList>
    </citation>
    <scope>NUCLEOTIDE SEQUENCE</scope>
    <source>
        <strain evidence="8">G11-30</strain>
    </source>
</reference>
<dbReference type="InterPro" id="IPR020846">
    <property type="entry name" value="MFS_dom"/>
</dbReference>
<dbReference type="PRINTS" id="PR01036">
    <property type="entry name" value="TCRTETB"/>
</dbReference>
<feature type="transmembrane region" description="Helical" evidence="6">
    <location>
        <begin position="293"/>
        <end position="315"/>
    </location>
</feature>
<dbReference type="PANTHER" id="PTHR42718">
    <property type="entry name" value="MAJOR FACILITATOR SUPERFAMILY MULTIDRUG TRANSPORTER MFSC"/>
    <property type="match status" value="1"/>
</dbReference>
<evidence type="ECO:0000313" key="9">
    <source>
        <dbReference type="Proteomes" id="UP000636458"/>
    </source>
</evidence>
<keyword evidence="9" id="KW-1185">Reference proteome</keyword>
<accession>A0A934SJP9</accession>
<evidence type="ECO:0000256" key="5">
    <source>
        <dbReference type="SAM" id="MobiDB-lite"/>
    </source>
</evidence>
<comment type="subcellular location">
    <subcellularLocation>
        <location evidence="1">Cell membrane</location>
        <topology evidence="1">Multi-pass membrane protein</topology>
    </subcellularLocation>
</comment>
<dbReference type="PANTHER" id="PTHR42718:SF42">
    <property type="entry name" value="EXPORT PROTEIN"/>
    <property type="match status" value="1"/>
</dbReference>
<feature type="transmembrane region" description="Helical" evidence="6">
    <location>
        <begin position="263"/>
        <end position="287"/>
    </location>
</feature>
<feature type="transmembrane region" description="Helical" evidence="6">
    <location>
        <begin position="134"/>
        <end position="155"/>
    </location>
</feature>
<keyword evidence="3 6" id="KW-1133">Transmembrane helix</keyword>
<evidence type="ECO:0000256" key="4">
    <source>
        <dbReference type="ARBA" id="ARBA00023136"/>
    </source>
</evidence>
<evidence type="ECO:0000256" key="1">
    <source>
        <dbReference type="ARBA" id="ARBA00004651"/>
    </source>
</evidence>
<proteinExistence type="predicted"/>
<dbReference type="PROSITE" id="PS50850">
    <property type="entry name" value="MFS"/>
    <property type="match status" value="1"/>
</dbReference>
<feature type="compositionally biased region" description="Pro residues" evidence="5">
    <location>
        <begin position="474"/>
        <end position="484"/>
    </location>
</feature>
<feature type="transmembrane region" description="Helical" evidence="6">
    <location>
        <begin position="357"/>
        <end position="379"/>
    </location>
</feature>
<feature type="transmembrane region" description="Helical" evidence="6">
    <location>
        <begin position="100"/>
        <end position="122"/>
    </location>
</feature>
<evidence type="ECO:0000259" key="7">
    <source>
        <dbReference type="PROSITE" id="PS50850"/>
    </source>
</evidence>
<evidence type="ECO:0000256" key="2">
    <source>
        <dbReference type="ARBA" id="ARBA00022692"/>
    </source>
</evidence>
<dbReference type="InterPro" id="IPR036259">
    <property type="entry name" value="MFS_trans_sf"/>
</dbReference>
<feature type="transmembrane region" description="Helical" evidence="6">
    <location>
        <begin position="425"/>
        <end position="444"/>
    </location>
</feature>
<feature type="transmembrane region" description="Helical" evidence="6">
    <location>
        <begin position="225"/>
        <end position="242"/>
    </location>
</feature>
<dbReference type="CDD" id="cd17321">
    <property type="entry name" value="MFS_MMR_MDR_like"/>
    <property type="match status" value="1"/>
</dbReference>
<keyword evidence="2 6" id="KW-0812">Transmembrane</keyword>
<feature type="transmembrane region" description="Helical" evidence="6">
    <location>
        <begin position="194"/>
        <end position="213"/>
    </location>
</feature>
<dbReference type="Pfam" id="PF07690">
    <property type="entry name" value="MFS_1"/>
    <property type="match status" value="1"/>
</dbReference>
<dbReference type="Proteomes" id="UP000636458">
    <property type="component" value="Unassembled WGS sequence"/>
</dbReference>
<feature type="region of interest" description="Disordered" evidence="5">
    <location>
        <begin position="457"/>
        <end position="484"/>
    </location>
</feature>